<dbReference type="GO" id="GO:0061343">
    <property type="term" value="P:cell adhesion involved in heart morphogenesis"/>
    <property type="evidence" value="ECO:0007669"/>
    <property type="project" value="TreeGrafter"/>
</dbReference>
<evidence type="ECO:0000313" key="3">
    <source>
        <dbReference type="EMBL" id="KAK4807188.1"/>
    </source>
</evidence>
<dbReference type="Pfam" id="PF14529">
    <property type="entry name" value="Exo_endo_phos_2"/>
    <property type="match status" value="1"/>
</dbReference>
<gene>
    <name evidence="2" type="ORF">QYF61_024302</name>
    <name evidence="3" type="ORF">QYF61_024308</name>
</gene>
<name>A0AAN7RK24_MYCAM</name>
<evidence type="ECO:0000313" key="2">
    <source>
        <dbReference type="EMBL" id="KAK4807182.1"/>
    </source>
</evidence>
<feature type="domain" description="Endonuclease/exonuclease/phosphatase" evidence="1">
    <location>
        <begin position="5"/>
        <end position="89"/>
    </location>
</feature>
<evidence type="ECO:0000313" key="4">
    <source>
        <dbReference type="Proteomes" id="UP001333110"/>
    </source>
</evidence>
<dbReference type="EMBL" id="JAUNZN010000032">
    <property type="protein sequence ID" value="KAK4807182.1"/>
    <property type="molecule type" value="Genomic_DNA"/>
</dbReference>
<comment type="caution">
    <text evidence="2">The sequence shown here is derived from an EMBL/GenBank/DDBJ whole genome shotgun (WGS) entry which is preliminary data.</text>
</comment>
<organism evidence="2 4">
    <name type="scientific">Mycteria americana</name>
    <name type="common">Wood stork</name>
    <dbReference type="NCBI Taxonomy" id="33587"/>
    <lineage>
        <taxon>Eukaryota</taxon>
        <taxon>Metazoa</taxon>
        <taxon>Chordata</taxon>
        <taxon>Craniata</taxon>
        <taxon>Vertebrata</taxon>
        <taxon>Euteleostomi</taxon>
        <taxon>Archelosauria</taxon>
        <taxon>Archosauria</taxon>
        <taxon>Dinosauria</taxon>
        <taxon>Saurischia</taxon>
        <taxon>Theropoda</taxon>
        <taxon>Coelurosauria</taxon>
        <taxon>Aves</taxon>
        <taxon>Neognathae</taxon>
        <taxon>Neoaves</taxon>
        <taxon>Aequornithes</taxon>
        <taxon>Ciconiiformes</taxon>
        <taxon>Ciconiidae</taxon>
        <taxon>Mycteria</taxon>
    </lineage>
</organism>
<dbReference type="AlphaFoldDB" id="A0AAN7RK24"/>
<dbReference type="GO" id="GO:0031012">
    <property type="term" value="C:extracellular matrix"/>
    <property type="evidence" value="ECO:0007669"/>
    <property type="project" value="TreeGrafter"/>
</dbReference>
<keyword evidence="4" id="KW-1185">Reference proteome</keyword>
<dbReference type="Gene3D" id="3.60.10.10">
    <property type="entry name" value="Endonuclease/exonuclease/phosphatase"/>
    <property type="match status" value="1"/>
</dbReference>
<dbReference type="EMBL" id="JAUNZN010000032">
    <property type="protein sequence ID" value="KAK4807188.1"/>
    <property type="molecule type" value="Genomic_DNA"/>
</dbReference>
<accession>A0AAN7RK24</accession>
<dbReference type="InterPro" id="IPR036691">
    <property type="entry name" value="Endo/exonu/phosph_ase_sf"/>
</dbReference>
<proteinExistence type="predicted"/>
<evidence type="ECO:0000259" key="1">
    <source>
        <dbReference type="Pfam" id="PF14529"/>
    </source>
</evidence>
<reference evidence="2 4" key="1">
    <citation type="journal article" date="2023" name="J. Hered.">
        <title>Chromosome-level genome of the wood stork (Mycteria americana) provides insight into avian chromosome evolution.</title>
        <authorList>
            <person name="Flamio R. Jr."/>
            <person name="Ramstad K.M."/>
        </authorList>
    </citation>
    <scope>NUCLEOTIDE SEQUENCE [LARGE SCALE GENOMIC DNA]</scope>
    <source>
        <strain evidence="2">JAX WOST 10</strain>
    </source>
</reference>
<sequence>MAGVYYRPPDQGEPIDEAFLLQLQEASHLQALILLGDFNHPDIHWKSGTASCKQSRRLLECIEDNFLIQVTESPTRGDALLGLLLTNAEELIGEVKIDGLLQKHKGEMHRQWKWGYASWEEYRDAAQMCRDGIKKDKAQLELNLEGL</sequence>
<dbReference type="GO" id="GO:0003824">
    <property type="term" value="F:catalytic activity"/>
    <property type="evidence" value="ECO:0007669"/>
    <property type="project" value="InterPro"/>
</dbReference>
<dbReference type="GO" id="GO:0007508">
    <property type="term" value="P:larval heart development"/>
    <property type="evidence" value="ECO:0007669"/>
    <property type="project" value="TreeGrafter"/>
</dbReference>
<dbReference type="InterPro" id="IPR005135">
    <property type="entry name" value="Endo/exonuclease/phosphatase"/>
</dbReference>
<dbReference type="Proteomes" id="UP001333110">
    <property type="component" value="Unassembled WGS sequence"/>
</dbReference>
<dbReference type="PANTHER" id="PTHR33395:SF22">
    <property type="entry name" value="REVERSE TRANSCRIPTASE DOMAIN-CONTAINING PROTEIN"/>
    <property type="match status" value="1"/>
</dbReference>
<protein>
    <recommendedName>
        <fullName evidence="1">Endonuclease/exonuclease/phosphatase domain-containing protein</fullName>
    </recommendedName>
</protein>
<dbReference type="PANTHER" id="PTHR33395">
    <property type="entry name" value="TRANSCRIPTASE, PUTATIVE-RELATED-RELATED"/>
    <property type="match status" value="1"/>
</dbReference>